<dbReference type="CDD" id="cd02440">
    <property type="entry name" value="AdoMet_MTases"/>
    <property type="match status" value="1"/>
</dbReference>
<dbReference type="GO" id="GO:0032259">
    <property type="term" value="P:methylation"/>
    <property type="evidence" value="ECO:0007669"/>
    <property type="project" value="UniProtKB-KW"/>
</dbReference>
<dbReference type="GO" id="GO:0008168">
    <property type="term" value="F:methyltransferase activity"/>
    <property type="evidence" value="ECO:0007669"/>
    <property type="project" value="UniProtKB-KW"/>
</dbReference>
<evidence type="ECO:0000313" key="2">
    <source>
        <dbReference type="Proteomes" id="UP000185841"/>
    </source>
</evidence>
<organism evidence="1 2">
    <name type="scientific">Aquipseudomonas alcaligenes</name>
    <name type="common">Pseudomonas alcaligenes</name>
    <dbReference type="NCBI Taxonomy" id="43263"/>
    <lineage>
        <taxon>Bacteria</taxon>
        <taxon>Pseudomonadati</taxon>
        <taxon>Pseudomonadota</taxon>
        <taxon>Gammaproteobacteria</taxon>
        <taxon>Pseudomonadales</taxon>
        <taxon>Pseudomonadaceae</taxon>
        <taxon>Aquipseudomonas</taxon>
    </lineage>
</organism>
<dbReference type="PANTHER" id="PTHR43861">
    <property type="entry name" value="TRANS-ACONITATE 2-METHYLTRANSFERASE-RELATED"/>
    <property type="match status" value="1"/>
</dbReference>
<dbReference type="Gene3D" id="3.40.50.150">
    <property type="entry name" value="Vaccinia Virus protein VP39"/>
    <property type="match status" value="1"/>
</dbReference>
<protein>
    <submittedName>
        <fullName evidence="1">2-polyprenyl-3-methyl-5-hydroxy-6-metoxy-1,4-benzoquinol methylase</fullName>
    </submittedName>
</protein>
<dbReference type="Proteomes" id="UP000185841">
    <property type="component" value="Unassembled WGS sequence"/>
</dbReference>
<dbReference type="AlphaFoldDB" id="A0A1N6N5Q3"/>
<name>A0A1N6N5Q3_AQUAC</name>
<proteinExistence type="predicted"/>
<accession>A0A1N6N5Q3</accession>
<dbReference type="SUPFAM" id="SSF53335">
    <property type="entry name" value="S-adenosyl-L-methionine-dependent methyltransferases"/>
    <property type="match status" value="1"/>
</dbReference>
<evidence type="ECO:0000313" key="1">
    <source>
        <dbReference type="EMBL" id="SIP87351.1"/>
    </source>
</evidence>
<dbReference type="InterPro" id="IPR029063">
    <property type="entry name" value="SAM-dependent_MTases_sf"/>
</dbReference>
<dbReference type="EMBL" id="FTMP01000001">
    <property type="protein sequence ID" value="SIP87351.1"/>
    <property type="molecule type" value="Genomic_DNA"/>
</dbReference>
<keyword evidence="1" id="KW-0489">Methyltransferase</keyword>
<dbReference type="Pfam" id="PF13489">
    <property type="entry name" value="Methyltransf_23"/>
    <property type="match status" value="1"/>
</dbReference>
<sequence>MPVRVLKKLLHRLRPAPVELEPVTVPLDSRDVGLRDAIQSGFYRNATDELFTGFPISSGDVVLDVGCGGGGAVDWAARRGAHVVFTDIVAGKVEALLQRLQGSPAASVRGYVCDAAPLPLANGEASRITCMEVLEHVPQPKALLAELVRVGQPGALYLLSVPDARAEHIQKGYAPAAYFETPNHIHIFERDEFAALVEGAGLIIERHTTYGFYWTLWTMFYWVWAKSNNVDTTGESFDIVHPPYPPLLDDWARVWNALIEMPESAQLKAALDDLLPKSQVIVARKPALTDQTTKG</sequence>
<reference evidence="1 2" key="1">
    <citation type="submission" date="2017-01" db="EMBL/GenBank/DDBJ databases">
        <authorList>
            <person name="Mah S.A."/>
            <person name="Swanson W.J."/>
            <person name="Moy G.W."/>
            <person name="Vacquier V.D."/>
        </authorList>
    </citation>
    <scope>NUCLEOTIDE SEQUENCE [LARGE SCALE GENOMIC DNA]</scope>
    <source>
        <strain evidence="1 2">RU36E</strain>
    </source>
</reference>
<gene>
    <name evidence="1" type="ORF">SAMN05878282_10145</name>
</gene>
<keyword evidence="1" id="KW-0808">Transferase</keyword>